<protein>
    <submittedName>
        <fullName evidence="1">Uncharacterized protein</fullName>
    </submittedName>
</protein>
<reference evidence="1 2" key="1">
    <citation type="journal article" date="2021" name="Commun. Biol.">
        <title>The genome of Shorea leprosula (Dipterocarpaceae) highlights the ecological relevance of drought in aseasonal tropical rainforests.</title>
        <authorList>
            <person name="Ng K.K.S."/>
            <person name="Kobayashi M.J."/>
            <person name="Fawcett J.A."/>
            <person name="Hatakeyama M."/>
            <person name="Paape T."/>
            <person name="Ng C.H."/>
            <person name="Ang C.C."/>
            <person name="Tnah L.H."/>
            <person name="Lee C.T."/>
            <person name="Nishiyama T."/>
            <person name="Sese J."/>
            <person name="O'Brien M.J."/>
            <person name="Copetti D."/>
            <person name="Mohd Noor M.I."/>
            <person name="Ong R.C."/>
            <person name="Putra M."/>
            <person name="Sireger I.Z."/>
            <person name="Indrioko S."/>
            <person name="Kosugi Y."/>
            <person name="Izuno A."/>
            <person name="Isagi Y."/>
            <person name="Lee S.L."/>
            <person name="Shimizu K.K."/>
        </authorList>
    </citation>
    <scope>NUCLEOTIDE SEQUENCE [LARGE SCALE GENOMIC DNA]</scope>
    <source>
        <strain evidence="1">214</strain>
    </source>
</reference>
<organism evidence="1 2">
    <name type="scientific">Rubroshorea leprosula</name>
    <dbReference type="NCBI Taxonomy" id="152421"/>
    <lineage>
        <taxon>Eukaryota</taxon>
        <taxon>Viridiplantae</taxon>
        <taxon>Streptophyta</taxon>
        <taxon>Embryophyta</taxon>
        <taxon>Tracheophyta</taxon>
        <taxon>Spermatophyta</taxon>
        <taxon>Magnoliopsida</taxon>
        <taxon>eudicotyledons</taxon>
        <taxon>Gunneridae</taxon>
        <taxon>Pentapetalae</taxon>
        <taxon>rosids</taxon>
        <taxon>malvids</taxon>
        <taxon>Malvales</taxon>
        <taxon>Dipterocarpaceae</taxon>
        <taxon>Rubroshorea</taxon>
    </lineage>
</organism>
<proteinExistence type="predicted"/>
<accession>A0AAV5LHN5</accession>
<name>A0AAV5LHN5_9ROSI</name>
<sequence>MSRGGSEEASETYNEWFNVEQWLKSQVFSLPECKWHCSSSSWTYSFSH</sequence>
<dbReference type="EMBL" id="BPVZ01000116">
    <property type="protein sequence ID" value="GKV36438.1"/>
    <property type="molecule type" value="Genomic_DNA"/>
</dbReference>
<gene>
    <name evidence="1" type="ORF">SLEP1_g44572</name>
</gene>
<dbReference type="AlphaFoldDB" id="A0AAV5LHN5"/>
<evidence type="ECO:0000313" key="1">
    <source>
        <dbReference type="EMBL" id="GKV36438.1"/>
    </source>
</evidence>
<comment type="caution">
    <text evidence="1">The sequence shown here is derived from an EMBL/GenBank/DDBJ whole genome shotgun (WGS) entry which is preliminary data.</text>
</comment>
<evidence type="ECO:0000313" key="2">
    <source>
        <dbReference type="Proteomes" id="UP001054252"/>
    </source>
</evidence>
<keyword evidence="2" id="KW-1185">Reference proteome</keyword>
<dbReference type="Proteomes" id="UP001054252">
    <property type="component" value="Unassembled WGS sequence"/>
</dbReference>